<dbReference type="InterPro" id="IPR001640">
    <property type="entry name" value="Lgt"/>
</dbReference>
<evidence type="ECO:0000256" key="5">
    <source>
        <dbReference type="ARBA" id="ARBA00022989"/>
    </source>
</evidence>
<evidence type="ECO:0000256" key="6">
    <source>
        <dbReference type="ARBA" id="ARBA00023136"/>
    </source>
</evidence>
<keyword evidence="5 7" id="KW-1133">Transmembrane helix</keyword>
<comment type="similarity">
    <text evidence="1">Belongs to the Lgt family.</text>
</comment>
<keyword evidence="9" id="KW-1185">Reference proteome</keyword>
<feature type="transmembrane region" description="Helical" evidence="7">
    <location>
        <begin position="20"/>
        <end position="40"/>
    </location>
</feature>
<evidence type="ECO:0000256" key="1">
    <source>
        <dbReference type="ARBA" id="ARBA00007150"/>
    </source>
</evidence>
<evidence type="ECO:0000313" key="9">
    <source>
        <dbReference type="Proteomes" id="UP001162734"/>
    </source>
</evidence>
<feature type="transmembrane region" description="Helical" evidence="7">
    <location>
        <begin position="52"/>
        <end position="74"/>
    </location>
</feature>
<dbReference type="Pfam" id="PF01790">
    <property type="entry name" value="LGT"/>
    <property type="match status" value="1"/>
</dbReference>
<accession>A0ABM7XF38</accession>
<keyword evidence="6 7" id="KW-0472">Membrane</keyword>
<feature type="transmembrane region" description="Helical" evidence="7">
    <location>
        <begin position="191"/>
        <end position="209"/>
    </location>
</feature>
<proteinExistence type="inferred from homology"/>
<keyword evidence="3" id="KW-0808">Transferase</keyword>
<evidence type="ECO:0000256" key="2">
    <source>
        <dbReference type="ARBA" id="ARBA00022475"/>
    </source>
</evidence>
<feature type="transmembrane region" description="Helical" evidence="7">
    <location>
        <begin position="86"/>
        <end position="108"/>
    </location>
</feature>
<protein>
    <recommendedName>
        <fullName evidence="10">Prolipoprotein diacylglyceryl transferase</fullName>
    </recommendedName>
</protein>
<reference evidence="9" key="1">
    <citation type="journal article" date="2022" name="Int. J. Syst. Evol. Microbiol.">
        <title>Anaeromyxobacter oryzae sp. nov., Anaeromyxobacter diazotrophicus sp. nov. and Anaeromyxobacter paludicola sp. nov., isolated from paddy soils.</title>
        <authorList>
            <person name="Itoh H."/>
            <person name="Xu Z."/>
            <person name="Mise K."/>
            <person name="Masuda Y."/>
            <person name="Ushijima N."/>
            <person name="Hayakawa C."/>
            <person name="Shiratori Y."/>
            <person name="Senoo K."/>
        </authorList>
    </citation>
    <scope>NUCLEOTIDE SEQUENCE [LARGE SCALE GENOMIC DNA]</scope>
    <source>
        <strain evidence="9">Red630</strain>
    </source>
</reference>
<evidence type="ECO:0000256" key="4">
    <source>
        <dbReference type="ARBA" id="ARBA00022692"/>
    </source>
</evidence>
<keyword evidence="4 7" id="KW-0812">Transmembrane</keyword>
<dbReference type="RefSeq" id="WP_248343006.1">
    <property type="nucleotide sequence ID" value="NZ_AP025592.1"/>
</dbReference>
<evidence type="ECO:0000256" key="3">
    <source>
        <dbReference type="ARBA" id="ARBA00022679"/>
    </source>
</evidence>
<dbReference type="Proteomes" id="UP001162734">
    <property type="component" value="Chromosome"/>
</dbReference>
<feature type="transmembrane region" description="Helical" evidence="7">
    <location>
        <begin position="120"/>
        <end position="140"/>
    </location>
</feature>
<dbReference type="PANTHER" id="PTHR30589:SF0">
    <property type="entry name" value="PHOSPHATIDYLGLYCEROL--PROLIPOPROTEIN DIACYLGLYCERYL TRANSFERASE"/>
    <property type="match status" value="1"/>
</dbReference>
<dbReference type="PANTHER" id="PTHR30589">
    <property type="entry name" value="PROLIPOPROTEIN DIACYLGLYCERYL TRANSFERASE"/>
    <property type="match status" value="1"/>
</dbReference>
<organism evidence="8 9">
    <name type="scientific">Anaeromyxobacter paludicola</name>
    <dbReference type="NCBI Taxonomy" id="2918171"/>
    <lineage>
        <taxon>Bacteria</taxon>
        <taxon>Pseudomonadati</taxon>
        <taxon>Myxococcota</taxon>
        <taxon>Myxococcia</taxon>
        <taxon>Myxococcales</taxon>
        <taxon>Cystobacterineae</taxon>
        <taxon>Anaeromyxobacteraceae</taxon>
        <taxon>Anaeromyxobacter</taxon>
    </lineage>
</organism>
<gene>
    <name evidence="8" type="ORF">AMPC_36100</name>
</gene>
<evidence type="ECO:0000256" key="7">
    <source>
        <dbReference type="SAM" id="Phobius"/>
    </source>
</evidence>
<sequence length="261" mass="28278">MIPYLEPPSLSFGPFHLQVFGLFAAAGVYAGAVIASRAARRQGLAVEPLADFAVWGVASGVLFGHLVHLFLYHPEELSDWRKVVEFWQGLSSFGGLLGGILAAAVFFHRRRLRFHDYGDALALGVAPGWGIARLGCFAIHDHPGVHTDFPLAVAFPDGPRHDLGLYDAVVLFALAALLFQLSRRGILRGRLLAVLAALYAVCRFLLDFLRASDVPYPDARYFGLTPAQYGSMLLVAYAAWRFSKVASAPLGQQGRASGAGR</sequence>
<evidence type="ECO:0000313" key="8">
    <source>
        <dbReference type="EMBL" id="BDG10497.1"/>
    </source>
</evidence>
<keyword evidence="2" id="KW-1003">Cell membrane</keyword>
<evidence type="ECO:0008006" key="10">
    <source>
        <dbReference type="Google" id="ProtNLM"/>
    </source>
</evidence>
<feature type="transmembrane region" description="Helical" evidence="7">
    <location>
        <begin position="163"/>
        <end position="179"/>
    </location>
</feature>
<feature type="transmembrane region" description="Helical" evidence="7">
    <location>
        <begin position="221"/>
        <end position="240"/>
    </location>
</feature>
<name>A0ABM7XF38_9BACT</name>
<dbReference type="EMBL" id="AP025592">
    <property type="protein sequence ID" value="BDG10497.1"/>
    <property type="molecule type" value="Genomic_DNA"/>
</dbReference>